<protein>
    <submittedName>
        <fullName evidence="2">Uncharacterized protein</fullName>
    </submittedName>
</protein>
<accession>A0AAD7SD40</accession>
<evidence type="ECO:0000256" key="1">
    <source>
        <dbReference type="SAM" id="MobiDB-lite"/>
    </source>
</evidence>
<name>A0AAD7SD40_9TELE</name>
<feature type="region of interest" description="Disordered" evidence="1">
    <location>
        <begin position="54"/>
        <end position="95"/>
    </location>
</feature>
<sequence length="174" mass="19084">MADRWRRPQCSVVMDKFVHTLPNDAKRYAAQTSPTNLDGLIALLENHQETVELMRSTQTDPPGPAAQITDRRRNGSSRVRQCLDPKPNPPPHPDDDLLSTEILLWTSGPFILELFRRGGIDAHRSFRGKAMPLSHHLLGPPGHCCSKVPDEGGTTGHRSSAGHGNGIAEGLIPH</sequence>
<feature type="region of interest" description="Disordered" evidence="1">
    <location>
        <begin position="152"/>
        <end position="174"/>
    </location>
</feature>
<gene>
    <name evidence="2" type="ORF">AAFF_G00398870</name>
</gene>
<comment type="caution">
    <text evidence="2">The sequence shown here is derived from an EMBL/GenBank/DDBJ whole genome shotgun (WGS) entry which is preliminary data.</text>
</comment>
<keyword evidence="3" id="KW-1185">Reference proteome</keyword>
<reference evidence="2" key="1">
    <citation type="journal article" date="2023" name="Science">
        <title>Genome structures resolve the early diversification of teleost fishes.</title>
        <authorList>
            <person name="Parey E."/>
            <person name="Louis A."/>
            <person name="Montfort J."/>
            <person name="Bouchez O."/>
            <person name="Roques C."/>
            <person name="Iampietro C."/>
            <person name="Lluch J."/>
            <person name="Castinel A."/>
            <person name="Donnadieu C."/>
            <person name="Desvignes T."/>
            <person name="Floi Bucao C."/>
            <person name="Jouanno E."/>
            <person name="Wen M."/>
            <person name="Mejri S."/>
            <person name="Dirks R."/>
            <person name="Jansen H."/>
            <person name="Henkel C."/>
            <person name="Chen W.J."/>
            <person name="Zahm M."/>
            <person name="Cabau C."/>
            <person name="Klopp C."/>
            <person name="Thompson A.W."/>
            <person name="Robinson-Rechavi M."/>
            <person name="Braasch I."/>
            <person name="Lecointre G."/>
            <person name="Bobe J."/>
            <person name="Postlethwait J.H."/>
            <person name="Berthelot C."/>
            <person name="Roest Crollius H."/>
            <person name="Guiguen Y."/>
        </authorList>
    </citation>
    <scope>NUCLEOTIDE SEQUENCE</scope>
    <source>
        <strain evidence="2">NC1722</strain>
    </source>
</reference>
<evidence type="ECO:0000313" key="2">
    <source>
        <dbReference type="EMBL" id="KAJ8400193.1"/>
    </source>
</evidence>
<dbReference type="Proteomes" id="UP001221898">
    <property type="component" value="Unassembled WGS sequence"/>
</dbReference>
<evidence type="ECO:0000313" key="3">
    <source>
        <dbReference type="Proteomes" id="UP001221898"/>
    </source>
</evidence>
<organism evidence="2 3">
    <name type="scientific">Aldrovandia affinis</name>
    <dbReference type="NCBI Taxonomy" id="143900"/>
    <lineage>
        <taxon>Eukaryota</taxon>
        <taxon>Metazoa</taxon>
        <taxon>Chordata</taxon>
        <taxon>Craniata</taxon>
        <taxon>Vertebrata</taxon>
        <taxon>Euteleostomi</taxon>
        <taxon>Actinopterygii</taxon>
        <taxon>Neopterygii</taxon>
        <taxon>Teleostei</taxon>
        <taxon>Notacanthiformes</taxon>
        <taxon>Halosauridae</taxon>
        <taxon>Aldrovandia</taxon>
    </lineage>
</organism>
<dbReference type="EMBL" id="JAINUG010000078">
    <property type="protein sequence ID" value="KAJ8400193.1"/>
    <property type="molecule type" value="Genomic_DNA"/>
</dbReference>
<proteinExistence type="predicted"/>
<dbReference type="AlphaFoldDB" id="A0AAD7SD40"/>